<dbReference type="GO" id="GO:0042602">
    <property type="term" value="F:riboflavin reductase (NADPH) activity"/>
    <property type="evidence" value="ECO:0007669"/>
    <property type="project" value="TreeGrafter"/>
</dbReference>
<evidence type="ECO:0000313" key="5">
    <source>
        <dbReference type="Proteomes" id="UP000465263"/>
    </source>
</evidence>
<reference evidence="4 5" key="1">
    <citation type="journal article" date="2019" name="Emerg. Microbes Infect.">
        <title>Comprehensive subspecies identification of 175 nontuberculous mycobacteria species based on 7547 genomic profiles.</title>
        <authorList>
            <person name="Matsumoto Y."/>
            <person name="Kinjo T."/>
            <person name="Motooka D."/>
            <person name="Nabeya D."/>
            <person name="Jung N."/>
            <person name="Uechi K."/>
            <person name="Horii T."/>
            <person name="Iida T."/>
            <person name="Fujita J."/>
            <person name="Nakamura S."/>
        </authorList>
    </citation>
    <scope>NUCLEOTIDE SEQUENCE [LARGE SCALE GENOMIC DNA]</scope>
    <source>
        <strain evidence="4 5">JCM 16017</strain>
    </source>
</reference>
<dbReference type="InterPro" id="IPR002563">
    <property type="entry name" value="Flavin_Rdtase-like_dom"/>
</dbReference>
<dbReference type="Gene3D" id="2.30.110.10">
    <property type="entry name" value="Electron Transport, Fmn-binding Protein, Chain A"/>
    <property type="match status" value="1"/>
</dbReference>
<dbReference type="InterPro" id="IPR050268">
    <property type="entry name" value="NADH-dep_flavin_reductase"/>
</dbReference>
<dbReference type="Gene3D" id="3.30.450.40">
    <property type="match status" value="1"/>
</dbReference>
<gene>
    <name evidence="4" type="ORF">MSEN_37080</name>
</gene>
<dbReference type="GO" id="GO:0010181">
    <property type="term" value="F:FMN binding"/>
    <property type="evidence" value="ECO:0007669"/>
    <property type="project" value="InterPro"/>
</dbReference>
<dbReference type="InterPro" id="IPR029016">
    <property type="entry name" value="GAF-like_dom_sf"/>
</dbReference>
<dbReference type="Pfam" id="PF01613">
    <property type="entry name" value="Flavin_Reduct"/>
    <property type="match status" value="1"/>
</dbReference>
<keyword evidence="5" id="KW-1185">Reference proteome</keyword>
<dbReference type="PROSITE" id="PS51078">
    <property type="entry name" value="ICLR_ED"/>
    <property type="match status" value="1"/>
</dbReference>
<evidence type="ECO:0000259" key="3">
    <source>
        <dbReference type="PROSITE" id="PS51078"/>
    </source>
</evidence>
<dbReference type="SMART" id="SM00903">
    <property type="entry name" value="Flavin_Reduct"/>
    <property type="match status" value="1"/>
</dbReference>
<dbReference type="PANTHER" id="PTHR30466">
    <property type="entry name" value="FLAVIN REDUCTASE"/>
    <property type="match status" value="1"/>
</dbReference>
<dbReference type="AlphaFoldDB" id="A0A7I9XQG8"/>
<sequence length="405" mass="43336">MRETQLAGRDIDRLEYRDVLGTYPTGVTVITAVDAAGEPVGMALGSFTSVSIEPPLVAFYPAKTSSSFPKIKCAKGFCINVLAADQEHVCRDFAATGTDKFRRVHWTPSPVTGAPVLDGVAAWLDCALEQVTDAGDHLHVLARVLDLSARRAPGPLVFHRGGYGTFVAPSAARATEADILEQLRVTENVRNRLECLADELNVQALAVAATGTQMVIVASAGSPRAGHAAVRLGDRLPLVAPVGGLFVAWRDQAAVDEWIARRPSPVSAQDRCSYGEQLTIVRQRGWSLAVGDDAHEELQKAIVRRHAVRDAVENEFLVLKRILALSDQYDPPSRDACADADIQLLSAPIFDAEGNVVITFSLWGLPPGMRPDTVTPFTEPLLRSAAQATSDIGGNAPAHPVNATS</sequence>
<proteinExistence type="inferred from homology"/>
<keyword evidence="2" id="KW-0560">Oxidoreductase</keyword>
<dbReference type="SUPFAM" id="SSF55781">
    <property type="entry name" value="GAF domain-like"/>
    <property type="match status" value="1"/>
</dbReference>
<evidence type="ECO:0000256" key="1">
    <source>
        <dbReference type="ARBA" id="ARBA00008898"/>
    </source>
</evidence>
<name>A0A7I9XQG8_9MYCO</name>
<protein>
    <submittedName>
        <fullName evidence="4">Flavin reductase</fullName>
    </submittedName>
</protein>
<evidence type="ECO:0000256" key="2">
    <source>
        <dbReference type="ARBA" id="ARBA00023002"/>
    </source>
</evidence>
<evidence type="ECO:0000313" key="4">
    <source>
        <dbReference type="EMBL" id="GFG71988.1"/>
    </source>
</evidence>
<comment type="caution">
    <text evidence="4">The sequence shown here is derived from an EMBL/GenBank/DDBJ whole genome shotgun (WGS) entry which is preliminary data.</text>
</comment>
<dbReference type="SUPFAM" id="SSF50475">
    <property type="entry name" value="FMN-binding split barrel"/>
    <property type="match status" value="1"/>
</dbReference>
<organism evidence="4 5">
    <name type="scientific">Mycolicibacter senuensis</name>
    <dbReference type="NCBI Taxonomy" id="386913"/>
    <lineage>
        <taxon>Bacteria</taxon>
        <taxon>Bacillati</taxon>
        <taxon>Actinomycetota</taxon>
        <taxon>Actinomycetes</taxon>
        <taxon>Mycobacteriales</taxon>
        <taxon>Mycobacteriaceae</taxon>
        <taxon>Mycolicibacter</taxon>
    </lineage>
</organism>
<dbReference type="PANTHER" id="PTHR30466:SF11">
    <property type="entry name" value="FLAVIN-DEPENDENT MONOOXYGENASE, REDUCTASE SUBUNIT HSAB"/>
    <property type="match status" value="1"/>
</dbReference>
<feature type="domain" description="IclR-ED" evidence="3">
    <location>
        <begin position="171"/>
        <end position="395"/>
    </location>
</feature>
<dbReference type="Proteomes" id="UP000465263">
    <property type="component" value="Unassembled WGS sequence"/>
</dbReference>
<comment type="similarity">
    <text evidence="1">Belongs to the non-flavoprotein flavin reductase family.</text>
</comment>
<accession>A0A7I9XQG8</accession>
<dbReference type="EMBL" id="BLKV01000002">
    <property type="protein sequence ID" value="GFG71988.1"/>
    <property type="molecule type" value="Genomic_DNA"/>
</dbReference>
<dbReference type="InterPro" id="IPR014757">
    <property type="entry name" value="Tscrpt_reg_IclR_C"/>
</dbReference>
<dbReference type="InterPro" id="IPR012349">
    <property type="entry name" value="Split_barrel_FMN-bd"/>
</dbReference>